<evidence type="ECO:0000313" key="3">
    <source>
        <dbReference type="Proteomes" id="UP001180487"/>
    </source>
</evidence>
<keyword evidence="3" id="KW-1185">Reference proteome</keyword>
<dbReference type="RefSeq" id="WP_310371142.1">
    <property type="nucleotide sequence ID" value="NZ_JAVDXT010000001.1"/>
</dbReference>
<proteinExistence type="predicted"/>
<dbReference type="Gene3D" id="3.40.630.30">
    <property type="match status" value="1"/>
</dbReference>
<name>A0ABU2C4N7_9BURK</name>
<accession>A0ABU2C4N7</accession>
<reference evidence="2 3" key="1">
    <citation type="submission" date="2023-07" db="EMBL/GenBank/DDBJ databases">
        <title>Sorghum-associated microbial communities from plants grown in Nebraska, USA.</title>
        <authorList>
            <person name="Schachtman D."/>
        </authorList>
    </citation>
    <scope>NUCLEOTIDE SEQUENCE [LARGE SCALE GENOMIC DNA]</scope>
    <source>
        <strain evidence="2 3">BE313</strain>
    </source>
</reference>
<dbReference type="SUPFAM" id="SSF55729">
    <property type="entry name" value="Acyl-CoA N-acyltransferases (Nat)"/>
    <property type="match status" value="1"/>
</dbReference>
<organism evidence="2 3">
    <name type="scientific">Rhodoferax ferrireducens</name>
    <dbReference type="NCBI Taxonomy" id="192843"/>
    <lineage>
        <taxon>Bacteria</taxon>
        <taxon>Pseudomonadati</taxon>
        <taxon>Pseudomonadota</taxon>
        <taxon>Betaproteobacteria</taxon>
        <taxon>Burkholderiales</taxon>
        <taxon>Comamonadaceae</taxon>
        <taxon>Rhodoferax</taxon>
    </lineage>
</organism>
<sequence length="321" mass="35956">MTIQVRPFEARDADAWDSYCGQALQGTFLHTRRFLSYHGDRFVDQSLILECDKKWVGLFPAASDPVRRECIISHPGITYGGLLHCGQLQGSSAMESLRQIQAYYRQQGFQEILYKAVPAIYHRAPAQDDLYALFRLGAVRVRADLSCTIDLQQRLRISSRRGRGLRKALAAGVEMAEGHTFLPALWEVLADNLQRKHQAVPVHSLAEISLLAERFPQNVRCVVARWQQKIVAGVLLFNTPSVHHAQYIASSAEGYRLSALDAIFDNCITMAIEAGCRWFDFGTSNEQGGTILNNSLYEFKSEFGGGGVVHEFYTLRSAEGL</sequence>
<protein>
    <recommendedName>
        <fullName evidence="1">BioF2-like acetyltransferase domain-containing protein</fullName>
    </recommendedName>
</protein>
<dbReference type="Proteomes" id="UP001180487">
    <property type="component" value="Unassembled WGS sequence"/>
</dbReference>
<feature type="domain" description="BioF2-like acetyltransferase" evidence="1">
    <location>
        <begin position="163"/>
        <end position="286"/>
    </location>
</feature>
<gene>
    <name evidence="2" type="ORF">J2X19_000951</name>
</gene>
<evidence type="ECO:0000313" key="2">
    <source>
        <dbReference type="EMBL" id="MDR7376293.1"/>
    </source>
</evidence>
<dbReference type="InterPro" id="IPR016181">
    <property type="entry name" value="Acyl_CoA_acyltransferase"/>
</dbReference>
<evidence type="ECO:0000259" key="1">
    <source>
        <dbReference type="Pfam" id="PF13480"/>
    </source>
</evidence>
<dbReference type="InterPro" id="IPR038740">
    <property type="entry name" value="BioF2-like_GNAT_dom"/>
</dbReference>
<dbReference type="Pfam" id="PF13480">
    <property type="entry name" value="Acetyltransf_6"/>
    <property type="match status" value="1"/>
</dbReference>
<comment type="caution">
    <text evidence="2">The sequence shown here is derived from an EMBL/GenBank/DDBJ whole genome shotgun (WGS) entry which is preliminary data.</text>
</comment>
<dbReference type="EMBL" id="JAVDXT010000001">
    <property type="protein sequence ID" value="MDR7376293.1"/>
    <property type="molecule type" value="Genomic_DNA"/>
</dbReference>